<protein>
    <recommendedName>
        <fullName evidence="3">Cytochrome b5 heme-binding domain-containing protein</fullName>
    </recommendedName>
</protein>
<accession>A0AAD5SVS4</accession>
<comment type="caution">
    <text evidence="4">The sequence shown here is derived from an EMBL/GenBank/DDBJ whole genome shotgun (WGS) entry which is preliminary data.</text>
</comment>
<feature type="compositionally biased region" description="Polar residues" evidence="1">
    <location>
        <begin position="550"/>
        <end position="561"/>
    </location>
</feature>
<keyword evidence="2" id="KW-0812">Transmembrane</keyword>
<evidence type="ECO:0000313" key="4">
    <source>
        <dbReference type="EMBL" id="KAJ3108801.1"/>
    </source>
</evidence>
<dbReference type="SUPFAM" id="SSF55856">
    <property type="entry name" value="Cytochrome b5-like heme/steroid binding domain"/>
    <property type="match status" value="1"/>
</dbReference>
<name>A0AAD5SVS4_9FUNG</name>
<evidence type="ECO:0000259" key="3">
    <source>
        <dbReference type="PROSITE" id="PS50255"/>
    </source>
</evidence>
<dbReference type="SMART" id="SM01117">
    <property type="entry name" value="Cyt-b5"/>
    <property type="match status" value="1"/>
</dbReference>
<dbReference type="GO" id="GO:0016717">
    <property type="term" value="F:oxidoreductase activity, acting on paired donors, with oxidation of a pair of donors resulting in the reduction of molecular oxygen to two molecules of water"/>
    <property type="evidence" value="ECO:0007669"/>
    <property type="project" value="TreeGrafter"/>
</dbReference>
<keyword evidence="2" id="KW-1133">Transmembrane helix</keyword>
<dbReference type="Pfam" id="PF00487">
    <property type="entry name" value="FA_desaturase"/>
    <property type="match status" value="1"/>
</dbReference>
<dbReference type="GO" id="GO:0006629">
    <property type="term" value="P:lipid metabolic process"/>
    <property type="evidence" value="ECO:0007669"/>
    <property type="project" value="InterPro"/>
</dbReference>
<sequence length="595" mass="66373">MTEKKSSVSLASSGGSVKGNNQAKSTLDYLMNTAKPELSALLSTVHRPDTCYVMVHGVWYDLSTFAARHPGGETALRLGQGRDATALFESSHVFADKKKLAALLTKFRLDDTQVRTLRLATLESGLVSPSSEHPSVNDNNDFFGAKVPWSFGGPFRAELLAQVRAHFEHEAKRRNISLMASTKATPAKWAFVVSATLLFWVSIVFLVRGNPLMIVACPLLGWIAGVNTFHDASHFALSTSPIVNAVGGALFPQFASMYAWYHQHIVGHHVHTNMPYHDPDLVHGTDIRREHDLHPLEPLHRNQDNLVRTAWHFMVGSWLGLGGINDMKLIFSSTKSYNGFIPRIPASNLFLAGHVLSRVLYYLAQFGWPFFTFPHGTPLLYRLAFSLLPAMIHSVLFMINTQINHLSPAAMKASSHDWTVHQIITAQNFGRLDDDKHQLAWLFHFTMSGGLNLQMEHHIFPTVNHCHLPAVARILRPLCVKYGVPYNEVPGYYEGMREYIKHSTMKGGKPLPALMELKLLKPDGQSGHEVRIEHELRSDAKRSEEKGKQDQQQQYTLKKTARTGSISPADIASLLLLAKVVNPVVASLAEQKKEV</sequence>
<dbReference type="InterPro" id="IPR036400">
    <property type="entry name" value="Cyt_B5-like_heme/steroid_sf"/>
</dbReference>
<dbReference type="InterPro" id="IPR001199">
    <property type="entry name" value="Cyt_B5-like_heme/steroid-bd"/>
</dbReference>
<evidence type="ECO:0000313" key="5">
    <source>
        <dbReference type="Proteomes" id="UP001211907"/>
    </source>
</evidence>
<dbReference type="Gene3D" id="3.10.120.10">
    <property type="entry name" value="Cytochrome b5-like heme/steroid binding domain"/>
    <property type="match status" value="1"/>
</dbReference>
<dbReference type="Proteomes" id="UP001211907">
    <property type="component" value="Unassembled WGS sequence"/>
</dbReference>
<dbReference type="PROSITE" id="PS50255">
    <property type="entry name" value="CYTOCHROME_B5_2"/>
    <property type="match status" value="1"/>
</dbReference>
<dbReference type="InterPro" id="IPR012171">
    <property type="entry name" value="Fatty_acid_desaturase"/>
</dbReference>
<keyword evidence="5" id="KW-1185">Reference proteome</keyword>
<keyword evidence="2" id="KW-0472">Membrane</keyword>
<dbReference type="PANTHER" id="PTHR19353:SF15">
    <property type="entry name" value="CYTOCHROME B5 HEME-BINDING DOMAIN-CONTAINING PROTEIN"/>
    <property type="match status" value="1"/>
</dbReference>
<dbReference type="InterPro" id="IPR005804">
    <property type="entry name" value="FA_desaturase_dom"/>
</dbReference>
<reference evidence="4" key="1">
    <citation type="submission" date="2020-05" db="EMBL/GenBank/DDBJ databases">
        <title>Phylogenomic resolution of chytrid fungi.</title>
        <authorList>
            <person name="Stajich J.E."/>
            <person name="Amses K."/>
            <person name="Simmons R."/>
            <person name="Seto K."/>
            <person name="Myers J."/>
            <person name="Bonds A."/>
            <person name="Quandt C.A."/>
            <person name="Barry K."/>
            <person name="Liu P."/>
            <person name="Grigoriev I."/>
            <person name="Longcore J.E."/>
            <person name="James T.Y."/>
        </authorList>
    </citation>
    <scope>NUCLEOTIDE SEQUENCE</scope>
    <source>
        <strain evidence="4">JEL0513</strain>
    </source>
</reference>
<organism evidence="4 5">
    <name type="scientific">Physocladia obscura</name>
    <dbReference type="NCBI Taxonomy" id="109957"/>
    <lineage>
        <taxon>Eukaryota</taxon>
        <taxon>Fungi</taxon>
        <taxon>Fungi incertae sedis</taxon>
        <taxon>Chytridiomycota</taxon>
        <taxon>Chytridiomycota incertae sedis</taxon>
        <taxon>Chytridiomycetes</taxon>
        <taxon>Chytridiales</taxon>
        <taxon>Chytriomycetaceae</taxon>
        <taxon>Physocladia</taxon>
    </lineage>
</organism>
<feature type="compositionally biased region" description="Basic and acidic residues" evidence="1">
    <location>
        <begin position="536"/>
        <end position="549"/>
    </location>
</feature>
<dbReference type="AlphaFoldDB" id="A0AAD5SVS4"/>
<dbReference type="PANTHER" id="PTHR19353">
    <property type="entry name" value="FATTY ACID DESATURASE 2"/>
    <property type="match status" value="1"/>
</dbReference>
<gene>
    <name evidence="4" type="ORF">HK100_003389</name>
</gene>
<proteinExistence type="predicted"/>
<feature type="transmembrane region" description="Helical" evidence="2">
    <location>
        <begin position="189"/>
        <end position="207"/>
    </location>
</feature>
<dbReference type="Pfam" id="PF00173">
    <property type="entry name" value="Cyt-b5"/>
    <property type="match status" value="1"/>
</dbReference>
<evidence type="ECO:0000256" key="1">
    <source>
        <dbReference type="SAM" id="MobiDB-lite"/>
    </source>
</evidence>
<dbReference type="EMBL" id="JADGJH010001843">
    <property type="protein sequence ID" value="KAJ3108801.1"/>
    <property type="molecule type" value="Genomic_DNA"/>
</dbReference>
<dbReference type="GO" id="GO:0016020">
    <property type="term" value="C:membrane"/>
    <property type="evidence" value="ECO:0007669"/>
    <property type="project" value="TreeGrafter"/>
</dbReference>
<evidence type="ECO:0000256" key="2">
    <source>
        <dbReference type="SAM" id="Phobius"/>
    </source>
</evidence>
<feature type="region of interest" description="Disordered" evidence="1">
    <location>
        <begin position="536"/>
        <end position="561"/>
    </location>
</feature>
<feature type="domain" description="Cytochrome b5 heme-binding" evidence="3">
    <location>
        <begin position="30"/>
        <end position="113"/>
    </location>
</feature>